<dbReference type="EMBL" id="CAJOBD010006552">
    <property type="protein sequence ID" value="CAF4063900.1"/>
    <property type="molecule type" value="Genomic_DNA"/>
</dbReference>
<evidence type="ECO:0000313" key="2">
    <source>
        <dbReference type="EMBL" id="CAF1239800.1"/>
    </source>
</evidence>
<feature type="region of interest" description="Disordered" evidence="1">
    <location>
        <begin position="134"/>
        <end position="172"/>
    </location>
</feature>
<sequence>MVQSDVPRGRTKSGKVNARWYLQRLRASAANRNHYINNYFDNDINLNKTNSNDTIRVVRGSTATQGQHIPRIFLKSPTKSFETESIKQKSPNNRYSTSTHIPSATSLKSTSTINKISPSFNEFTSNSYQSVTTTIQKDDKDNLSERRTSSGTITSIKPDLIVRPPSTPVDPRCHRAYSSTTNPIDRETCALLGPQLCSDCIEIKTRANLSPERLPANLIQQRLSALALRRFIKNEENFSDDDLLKMVNNQQIQMTNKSSNELNSSIISDDEYFDRLSSSLSQNAGETPFYFKNLKDFSRKYQSNKYDRLLLSETPAPKSANPVFKESSFEKFDTSSKYSYMKKASTIKPNLKTNALTFLSTRKSQQFYSEYRYLTNYSPPLLLQTLQETVRNNSNRHLSTLSNKHLLSSNQHQIQKRSFITSKSSHRQTLDV</sequence>
<gene>
    <name evidence="3" type="ORF">JBS370_LOCUS29755</name>
    <name evidence="2" type="ORF">ZHD862_LOCUS24814</name>
</gene>
<accession>A0A814Z6J1</accession>
<name>A0A814Z6J1_9BILA</name>
<dbReference type="EMBL" id="CAJNOT010001714">
    <property type="protein sequence ID" value="CAF1239800.1"/>
    <property type="molecule type" value="Genomic_DNA"/>
</dbReference>
<feature type="compositionally biased region" description="Basic and acidic residues" evidence="1">
    <location>
        <begin position="136"/>
        <end position="148"/>
    </location>
</feature>
<dbReference type="Proteomes" id="UP000663836">
    <property type="component" value="Unassembled WGS sequence"/>
</dbReference>
<evidence type="ECO:0000313" key="4">
    <source>
        <dbReference type="Proteomes" id="UP000663864"/>
    </source>
</evidence>
<evidence type="ECO:0000313" key="3">
    <source>
        <dbReference type="EMBL" id="CAF4063900.1"/>
    </source>
</evidence>
<feature type="compositionally biased region" description="Polar residues" evidence="1">
    <location>
        <begin position="88"/>
        <end position="110"/>
    </location>
</feature>
<feature type="region of interest" description="Disordered" evidence="1">
    <location>
        <begin position="409"/>
        <end position="432"/>
    </location>
</feature>
<feature type="region of interest" description="Disordered" evidence="1">
    <location>
        <begin position="76"/>
        <end position="110"/>
    </location>
</feature>
<evidence type="ECO:0000256" key="1">
    <source>
        <dbReference type="SAM" id="MobiDB-lite"/>
    </source>
</evidence>
<dbReference type="Proteomes" id="UP000663864">
    <property type="component" value="Unassembled WGS sequence"/>
</dbReference>
<feature type="compositionally biased region" description="Polar residues" evidence="1">
    <location>
        <begin position="409"/>
        <end position="423"/>
    </location>
</feature>
<dbReference type="AlphaFoldDB" id="A0A814Z6J1"/>
<proteinExistence type="predicted"/>
<protein>
    <submittedName>
        <fullName evidence="2">Uncharacterized protein</fullName>
    </submittedName>
</protein>
<organism evidence="2 4">
    <name type="scientific">Rotaria sordida</name>
    <dbReference type="NCBI Taxonomy" id="392033"/>
    <lineage>
        <taxon>Eukaryota</taxon>
        <taxon>Metazoa</taxon>
        <taxon>Spiralia</taxon>
        <taxon>Gnathifera</taxon>
        <taxon>Rotifera</taxon>
        <taxon>Eurotatoria</taxon>
        <taxon>Bdelloidea</taxon>
        <taxon>Philodinida</taxon>
        <taxon>Philodinidae</taxon>
        <taxon>Rotaria</taxon>
    </lineage>
</organism>
<comment type="caution">
    <text evidence="2">The sequence shown here is derived from an EMBL/GenBank/DDBJ whole genome shotgun (WGS) entry which is preliminary data.</text>
</comment>
<reference evidence="2" key="1">
    <citation type="submission" date="2021-02" db="EMBL/GenBank/DDBJ databases">
        <authorList>
            <person name="Nowell W R."/>
        </authorList>
    </citation>
    <scope>NUCLEOTIDE SEQUENCE</scope>
</reference>